<dbReference type="PROSITE" id="PS50943">
    <property type="entry name" value="HTH_CROC1"/>
    <property type="match status" value="1"/>
</dbReference>
<name>A0A7X0HAY2_9ACTN</name>
<dbReference type="CDD" id="cd00093">
    <property type="entry name" value="HTH_XRE"/>
    <property type="match status" value="1"/>
</dbReference>
<keyword evidence="3" id="KW-1185">Reference proteome</keyword>
<dbReference type="Proteomes" id="UP000540423">
    <property type="component" value="Unassembled WGS sequence"/>
</dbReference>
<dbReference type="InterPro" id="IPR010982">
    <property type="entry name" value="Lambda_DNA-bd_dom_sf"/>
</dbReference>
<gene>
    <name evidence="2" type="ORF">HNQ79_000761</name>
</gene>
<evidence type="ECO:0000259" key="1">
    <source>
        <dbReference type="PROSITE" id="PS50943"/>
    </source>
</evidence>
<dbReference type="SUPFAM" id="SSF47413">
    <property type="entry name" value="lambda repressor-like DNA-binding domains"/>
    <property type="match status" value="1"/>
</dbReference>
<evidence type="ECO:0000313" key="3">
    <source>
        <dbReference type="Proteomes" id="UP000540423"/>
    </source>
</evidence>
<dbReference type="AlphaFoldDB" id="A0A7X0HAY2"/>
<feature type="domain" description="HTH cro/C1-type" evidence="1">
    <location>
        <begin position="49"/>
        <end position="85"/>
    </location>
</feature>
<dbReference type="EMBL" id="JACHEM010000002">
    <property type="protein sequence ID" value="MBB6434313.1"/>
    <property type="molecule type" value="Genomic_DNA"/>
</dbReference>
<protein>
    <submittedName>
        <fullName evidence="2">Transcriptional regulator with XRE-family HTH domain</fullName>
    </submittedName>
</protein>
<proteinExistence type="predicted"/>
<sequence length="153" mass="16687">MYVEDDRSLTFAQLLDHLFREVHPPSRGPYTYAEVAEGIRKAATGEGRGVTASAIQQLRTGAKRNPTRHTIKALADFFGVPAGYFVDSAAAERTKAEIGLLAAMRDQDVRKVALRANGLSVDSLKMLSTVIEQARKLEGLSTDDPAQDLNLDD</sequence>
<dbReference type="Pfam" id="PF01381">
    <property type="entry name" value="HTH_3"/>
    <property type="match status" value="1"/>
</dbReference>
<dbReference type="InterPro" id="IPR001387">
    <property type="entry name" value="Cro/C1-type_HTH"/>
</dbReference>
<dbReference type="Gene3D" id="1.10.260.40">
    <property type="entry name" value="lambda repressor-like DNA-binding domains"/>
    <property type="match status" value="1"/>
</dbReference>
<evidence type="ECO:0000313" key="2">
    <source>
        <dbReference type="EMBL" id="MBB6434313.1"/>
    </source>
</evidence>
<organism evidence="2 3">
    <name type="scientific">Streptomyces candidus</name>
    <dbReference type="NCBI Taxonomy" id="67283"/>
    <lineage>
        <taxon>Bacteria</taxon>
        <taxon>Bacillati</taxon>
        <taxon>Actinomycetota</taxon>
        <taxon>Actinomycetes</taxon>
        <taxon>Kitasatosporales</taxon>
        <taxon>Streptomycetaceae</taxon>
        <taxon>Streptomyces</taxon>
    </lineage>
</organism>
<reference evidence="2 3" key="1">
    <citation type="submission" date="2020-08" db="EMBL/GenBank/DDBJ databases">
        <title>Genomic Encyclopedia of Type Strains, Phase IV (KMG-IV): sequencing the most valuable type-strain genomes for metagenomic binning, comparative biology and taxonomic classification.</title>
        <authorList>
            <person name="Goeker M."/>
        </authorList>
    </citation>
    <scope>NUCLEOTIDE SEQUENCE [LARGE SCALE GENOMIC DNA]</scope>
    <source>
        <strain evidence="2 3">DSM 40141</strain>
    </source>
</reference>
<dbReference type="GO" id="GO:0003677">
    <property type="term" value="F:DNA binding"/>
    <property type="evidence" value="ECO:0007669"/>
    <property type="project" value="InterPro"/>
</dbReference>
<accession>A0A7X0HAY2</accession>
<comment type="caution">
    <text evidence="2">The sequence shown here is derived from an EMBL/GenBank/DDBJ whole genome shotgun (WGS) entry which is preliminary data.</text>
</comment>